<comment type="catalytic activity">
    <reaction evidence="3">
        <text>D-glucosamine 6-phosphate + acetyl-CoA = N-acetyl-D-glucosamine 6-phosphate + CoA + H(+)</text>
        <dbReference type="Rhea" id="RHEA:10292"/>
        <dbReference type="ChEBI" id="CHEBI:15378"/>
        <dbReference type="ChEBI" id="CHEBI:57287"/>
        <dbReference type="ChEBI" id="CHEBI:57288"/>
        <dbReference type="ChEBI" id="CHEBI:57513"/>
        <dbReference type="ChEBI" id="CHEBI:58725"/>
        <dbReference type="EC" id="2.3.1.4"/>
    </reaction>
</comment>
<evidence type="ECO:0000256" key="3">
    <source>
        <dbReference type="RuleBase" id="RU365086"/>
    </source>
</evidence>
<gene>
    <name evidence="5" type="ORF">C361_04299</name>
</gene>
<dbReference type="InterPro" id="IPR016181">
    <property type="entry name" value="Acyl_CoA_acyltransferase"/>
</dbReference>
<dbReference type="PANTHER" id="PTHR13355">
    <property type="entry name" value="GLUCOSAMINE 6-PHOSPHATE N-ACETYLTRANSFERASE"/>
    <property type="match status" value="1"/>
</dbReference>
<dbReference type="PANTHER" id="PTHR13355:SF11">
    <property type="entry name" value="GLUCOSAMINE 6-PHOSPHATE N-ACETYLTRANSFERASE"/>
    <property type="match status" value="1"/>
</dbReference>
<dbReference type="Pfam" id="PF00583">
    <property type="entry name" value="Acetyltransf_1"/>
    <property type="match status" value="1"/>
</dbReference>
<evidence type="ECO:0000256" key="2">
    <source>
        <dbReference type="ARBA" id="ARBA00023315"/>
    </source>
</evidence>
<dbReference type="FunFam" id="3.40.630.30:FF:000043">
    <property type="entry name" value="Glucosamine 6-phosphate N-acetyltransferase"/>
    <property type="match status" value="1"/>
</dbReference>
<comment type="pathway">
    <text evidence="3">Nucleotide-sugar biosynthesis; UDP-N-acetyl-alpha-D-glucosamine biosynthesis; N-acetyl-alpha-D-glucosamine 1-phosphate from alpha-D-glucosamine 6-phosphate (route I): step 1/2.</text>
</comment>
<dbReference type="GO" id="GO:0006048">
    <property type="term" value="P:UDP-N-acetylglucosamine biosynthetic process"/>
    <property type="evidence" value="ECO:0007669"/>
    <property type="project" value="UniProtKB-UniRule"/>
</dbReference>
<dbReference type="GO" id="GO:0004343">
    <property type="term" value="F:glucosamine 6-phosphate N-acetyltransferase activity"/>
    <property type="evidence" value="ECO:0007669"/>
    <property type="project" value="UniProtKB-UniRule"/>
</dbReference>
<dbReference type="InterPro" id="IPR039143">
    <property type="entry name" value="GNPNAT1-like"/>
</dbReference>
<comment type="similarity">
    <text evidence="3">Belongs to the acetyltransferase family. GNA1 subfamily.</text>
</comment>
<protein>
    <recommendedName>
        <fullName evidence="3">Glucosamine 6-phosphate N-acetyltransferase</fullName>
        <ecNumber evidence="3">2.3.1.4</ecNumber>
    </recommendedName>
</protein>
<organism evidence="5 6">
    <name type="scientific">Cryptococcus neoformans Tu259-1</name>
    <dbReference type="NCBI Taxonomy" id="1230072"/>
    <lineage>
        <taxon>Eukaryota</taxon>
        <taxon>Fungi</taxon>
        <taxon>Dikarya</taxon>
        <taxon>Basidiomycota</taxon>
        <taxon>Agaricomycotina</taxon>
        <taxon>Tremellomycetes</taxon>
        <taxon>Tremellales</taxon>
        <taxon>Cryptococcaceae</taxon>
        <taxon>Cryptococcus</taxon>
        <taxon>Cryptococcus neoformans species complex</taxon>
    </lineage>
</organism>
<accession>A0A854QA05</accession>
<keyword evidence="2 3" id="KW-0012">Acyltransferase</keyword>
<dbReference type="UniPathway" id="UPA00113">
    <property type="reaction ID" value="UER00529"/>
</dbReference>
<keyword evidence="1 3" id="KW-0808">Transferase</keyword>
<dbReference type="AlphaFoldDB" id="A0A854QA05"/>
<evidence type="ECO:0000256" key="1">
    <source>
        <dbReference type="ARBA" id="ARBA00022679"/>
    </source>
</evidence>
<dbReference type="PROSITE" id="PS51186">
    <property type="entry name" value="GNAT"/>
    <property type="match status" value="1"/>
</dbReference>
<comment type="caution">
    <text evidence="5">The sequence shown here is derived from an EMBL/GenBank/DDBJ whole genome shotgun (WGS) entry which is preliminary data.</text>
</comment>
<evidence type="ECO:0000313" key="6">
    <source>
        <dbReference type="Proteomes" id="UP000199727"/>
    </source>
</evidence>
<dbReference type="CDD" id="cd04301">
    <property type="entry name" value="NAT_SF"/>
    <property type="match status" value="1"/>
</dbReference>
<feature type="domain" description="N-acetyltransferase" evidence="4">
    <location>
        <begin position="28"/>
        <end position="183"/>
    </location>
</feature>
<sequence length="186" mass="20602">MTPEPSLDLLFDPSILPASAQDELGPDLYLRPLSSTDVSRGHFELLSVLTSAPPQSVSTYETIFQEMKASPGIYFTVVVVHRLSDKVVACGSVIVERKFVRNAGLVGHIEDIAVSQSMQGRKLGLKIINTLVDIGLVRGCYKIILDCSEKNIPFYEKCGFKQKEFQMVRYLLDPSDVVKLPTPSKL</sequence>
<dbReference type="SUPFAM" id="SSF55729">
    <property type="entry name" value="Acyl-CoA N-acyltransferases (Nat)"/>
    <property type="match status" value="1"/>
</dbReference>
<evidence type="ECO:0000259" key="4">
    <source>
        <dbReference type="PROSITE" id="PS51186"/>
    </source>
</evidence>
<dbReference type="OrthoDB" id="10039976at2759"/>
<dbReference type="EC" id="2.3.1.4" evidence="3"/>
<dbReference type="EMBL" id="AMKT01000050">
    <property type="protein sequence ID" value="OXG19349.1"/>
    <property type="molecule type" value="Genomic_DNA"/>
</dbReference>
<proteinExistence type="inferred from homology"/>
<evidence type="ECO:0000313" key="5">
    <source>
        <dbReference type="EMBL" id="OXG19349.1"/>
    </source>
</evidence>
<dbReference type="Proteomes" id="UP000199727">
    <property type="component" value="Unassembled WGS sequence"/>
</dbReference>
<reference evidence="5 6" key="1">
    <citation type="submission" date="2017-06" db="EMBL/GenBank/DDBJ databases">
        <title>Global population genomics of the pathogenic fungus Cryptococcus neoformans var. grubii.</title>
        <authorList>
            <person name="Cuomo C."/>
            <person name="Litvintseva A."/>
            <person name="Chen Y."/>
            <person name="Young S."/>
            <person name="Zeng Q."/>
            <person name="Chapman S."/>
            <person name="Gujja S."/>
            <person name="Saif S."/>
            <person name="Birren B."/>
        </authorList>
    </citation>
    <scope>NUCLEOTIDE SEQUENCE [LARGE SCALE GENOMIC DNA]</scope>
    <source>
        <strain evidence="5 6">Tu259-1</strain>
    </source>
</reference>
<dbReference type="InterPro" id="IPR000182">
    <property type="entry name" value="GNAT_dom"/>
</dbReference>
<name>A0A854QA05_CRYNE</name>
<dbReference type="Gene3D" id="3.40.630.30">
    <property type="match status" value="1"/>
</dbReference>